<organism evidence="1 2">
    <name type="scientific">Rousettus aegyptiacus</name>
    <name type="common">Egyptian fruit bat</name>
    <name type="synonym">Pteropus aegyptiacus</name>
    <dbReference type="NCBI Taxonomy" id="9407"/>
    <lineage>
        <taxon>Eukaryota</taxon>
        <taxon>Metazoa</taxon>
        <taxon>Chordata</taxon>
        <taxon>Craniata</taxon>
        <taxon>Vertebrata</taxon>
        <taxon>Euteleostomi</taxon>
        <taxon>Mammalia</taxon>
        <taxon>Eutheria</taxon>
        <taxon>Laurasiatheria</taxon>
        <taxon>Chiroptera</taxon>
        <taxon>Yinpterochiroptera</taxon>
        <taxon>Pteropodoidea</taxon>
        <taxon>Pteropodidae</taxon>
        <taxon>Rousettinae</taxon>
        <taxon>Rousettus</taxon>
    </lineage>
</organism>
<dbReference type="AlphaFoldDB" id="A0A7J8H083"/>
<name>A0A7J8H083_ROUAE</name>
<evidence type="ECO:0000313" key="1">
    <source>
        <dbReference type="EMBL" id="KAF6465734.1"/>
    </source>
</evidence>
<dbReference type="EMBL" id="JACASE010000005">
    <property type="protein sequence ID" value="KAF6465734.1"/>
    <property type="molecule type" value="Genomic_DNA"/>
</dbReference>
<gene>
    <name evidence="1" type="ORF">HJG63_011157</name>
</gene>
<sequence>MSGRARSHANELLGVYRATQRCRTGWGGIVGVPIGETTAVLAGCGRAWSCPAGASRKQPACQIITFGRHVAMRVLPVRNPRAPNSVVVYDDKNLSQKGFTDSSNTSVHGFRLGWFQEPSVLQSLCPQQNGRKGISLATVRSHAGPWTNF</sequence>
<dbReference type="Proteomes" id="UP000593571">
    <property type="component" value="Unassembled WGS sequence"/>
</dbReference>
<reference evidence="1 2" key="1">
    <citation type="journal article" date="2020" name="Nature">
        <title>Six reference-quality genomes reveal evolution of bat adaptations.</title>
        <authorList>
            <person name="Jebb D."/>
            <person name="Huang Z."/>
            <person name="Pippel M."/>
            <person name="Hughes G.M."/>
            <person name="Lavrichenko K."/>
            <person name="Devanna P."/>
            <person name="Winkler S."/>
            <person name="Jermiin L.S."/>
            <person name="Skirmuntt E.C."/>
            <person name="Katzourakis A."/>
            <person name="Burkitt-Gray L."/>
            <person name="Ray D.A."/>
            <person name="Sullivan K.A.M."/>
            <person name="Roscito J.G."/>
            <person name="Kirilenko B.M."/>
            <person name="Davalos L.M."/>
            <person name="Corthals A.P."/>
            <person name="Power M.L."/>
            <person name="Jones G."/>
            <person name="Ransome R.D."/>
            <person name="Dechmann D.K.N."/>
            <person name="Locatelli A.G."/>
            <person name="Puechmaille S.J."/>
            <person name="Fedrigo O."/>
            <person name="Jarvis E.D."/>
            <person name="Hiller M."/>
            <person name="Vernes S.C."/>
            <person name="Myers E.W."/>
            <person name="Teeling E.C."/>
        </authorList>
    </citation>
    <scope>NUCLEOTIDE SEQUENCE [LARGE SCALE GENOMIC DNA]</scope>
    <source>
        <strain evidence="1">MRouAeg1</strain>
        <tissue evidence="1">Muscle</tissue>
    </source>
</reference>
<protein>
    <submittedName>
        <fullName evidence="1">Uncharacterized protein</fullName>
    </submittedName>
</protein>
<evidence type="ECO:0000313" key="2">
    <source>
        <dbReference type="Proteomes" id="UP000593571"/>
    </source>
</evidence>
<keyword evidence="2" id="KW-1185">Reference proteome</keyword>
<proteinExistence type="predicted"/>
<comment type="caution">
    <text evidence="1">The sequence shown here is derived from an EMBL/GenBank/DDBJ whole genome shotgun (WGS) entry which is preliminary data.</text>
</comment>
<accession>A0A7J8H083</accession>